<evidence type="ECO:0000256" key="1">
    <source>
        <dbReference type="ARBA" id="ARBA00023015"/>
    </source>
</evidence>
<evidence type="ECO:0000256" key="3">
    <source>
        <dbReference type="ARBA" id="ARBA00023163"/>
    </source>
</evidence>
<dbReference type="InterPro" id="IPR036388">
    <property type="entry name" value="WH-like_DNA-bd_sf"/>
</dbReference>
<dbReference type="Gene3D" id="1.10.10.10">
    <property type="entry name" value="Winged helix-like DNA-binding domain superfamily/Winged helix DNA-binding domain"/>
    <property type="match status" value="1"/>
</dbReference>
<dbReference type="PANTHER" id="PTHR43537:SF5">
    <property type="entry name" value="UXU OPERON TRANSCRIPTIONAL REGULATOR"/>
    <property type="match status" value="1"/>
</dbReference>
<accession>A0A4R1I355</accession>
<dbReference type="PANTHER" id="PTHR43537">
    <property type="entry name" value="TRANSCRIPTIONAL REGULATOR, GNTR FAMILY"/>
    <property type="match status" value="1"/>
</dbReference>
<protein>
    <submittedName>
        <fullName evidence="5">GntR family transcriptional regulator</fullName>
    </submittedName>
</protein>
<dbReference type="CDD" id="cd07377">
    <property type="entry name" value="WHTH_GntR"/>
    <property type="match status" value="1"/>
</dbReference>
<reference evidence="5 6" key="1">
    <citation type="submission" date="2019-03" db="EMBL/GenBank/DDBJ databases">
        <title>Genomic Encyclopedia of Type Strains, Phase IV (KMG-IV): sequencing the most valuable type-strain genomes for metagenomic binning, comparative biology and taxonomic classification.</title>
        <authorList>
            <person name="Goeker M."/>
        </authorList>
    </citation>
    <scope>NUCLEOTIDE SEQUENCE [LARGE SCALE GENOMIC DNA]</scope>
    <source>
        <strain evidence="5 6">DSM 101</strain>
    </source>
</reference>
<dbReference type="Pfam" id="PF07729">
    <property type="entry name" value="FCD"/>
    <property type="match status" value="1"/>
</dbReference>
<dbReference type="GO" id="GO:0003700">
    <property type="term" value="F:DNA-binding transcription factor activity"/>
    <property type="evidence" value="ECO:0007669"/>
    <property type="project" value="InterPro"/>
</dbReference>
<dbReference type="InterPro" id="IPR036390">
    <property type="entry name" value="WH_DNA-bd_sf"/>
</dbReference>
<comment type="caution">
    <text evidence="5">The sequence shown here is derived from an EMBL/GenBank/DDBJ whole genome shotgun (WGS) entry which is preliminary data.</text>
</comment>
<evidence type="ECO:0000259" key="4">
    <source>
        <dbReference type="PROSITE" id="PS50949"/>
    </source>
</evidence>
<evidence type="ECO:0000313" key="6">
    <source>
        <dbReference type="Proteomes" id="UP000295030"/>
    </source>
</evidence>
<dbReference type="EMBL" id="SMFY01000002">
    <property type="protein sequence ID" value="TCK28055.1"/>
    <property type="molecule type" value="Genomic_DNA"/>
</dbReference>
<proteinExistence type="predicted"/>
<dbReference type="SMART" id="SM00895">
    <property type="entry name" value="FCD"/>
    <property type="match status" value="1"/>
</dbReference>
<sequence length="221" mass="24702">MAGRRSSADALPMLRDFVSEQTLPLNGRLPSERALAEQLKISRGEVRKAMAVLEAEGQVWRHIGRGTFIGARPVFNLHDVEYLGSITSPAQIIDARLAIEPQLARLAALNGVQADFAEMTACNRRARGAKSWSVYEAWDNRLHLAIAQASRNKLLIVLFETLNAVRRSPVWGDLRFNPVPPGNHLSFSQHETVCDAIARRDPDQAEIGMRAHLHSVRNRMR</sequence>
<keyword evidence="2" id="KW-0238">DNA-binding</keyword>
<keyword evidence="3" id="KW-0804">Transcription</keyword>
<keyword evidence="6" id="KW-1185">Reference proteome</keyword>
<keyword evidence="1" id="KW-0805">Transcription regulation</keyword>
<dbReference type="InterPro" id="IPR008920">
    <property type="entry name" value="TF_FadR/GntR_C"/>
</dbReference>
<dbReference type="PRINTS" id="PR00035">
    <property type="entry name" value="HTHGNTR"/>
</dbReference>
<dbReference type="SUPFAM" id="SSF46785">
    <property type="entry name" value="Winged helix' DNA-binding domain"/>
    <property type="match status" value="1"/>
</dbReference>
<dbReference type="GO" id="GO:0003677">
    <property type="term" value="F:DNA binding"/>
    <property type="evidence" value="ECO:0007669"/>
    <property type="project" value="UniProtKB-KW"/>
</dbReference>
<feature type="domain" description="HTH gntR-type" evidence="4">
    <location>
        <begin position="4"/>
        <end position="72"/>
    </location>
</feature>
<name>A0A4R1I355_ANCAQ</name>
<dbReference type="Pfam" id="PF00392">
    <property type="entry name" value="GntR"/>
    <property type="match status" value="1"/>
</dbReference>
<dbReference type="InterPro" id="IPR000524">
    <property type="entry name" value="Tscrpt_reg_HTH_GntR"/>
</dbReference>
<organism evidence="5 6">
    <name type="scientific">Ancylobacter aquaticus</name>
    <dbReference type="NCBI Taxonomy" id="100"/>
    <lineage>
        <taxon>Bacteria</taxon>
        <taxon>Pseudomonadati</taxon>
        <taxon>Pseudomonadota</taxon>
        <taxon>Alphaproteobacteria</taxon>
        <taxon>Hyphomicrobiales</taxon>
        <taxon>Xanthobacteraceae</taxon>
        <taxon>Ancylobacter</taxon>
    </lineage>
</organism>
<dbReference type="Proteomes" id="UP000295030">
    <property type="component" value="Unassembled WGS sequence"/>
</dbReference>
<dbReference type="InterPro" id="IPR011711">
    <property type="entry name" value="GntR_C"/>
</dbReference>
<dbReference type="SMART" id="SM00345">
    <property type="entry name" value="HTH_GNTR"/>
    <property type="match status" value="1"/>
</dbReference>
<dbReference type="SUPFAM" id="SSF48008">
    <property type="entry name" value="GntR ligand-binding domain-like"/>
    <property type="match status" value="1"/>
</dbReference>
<gene>
    <name evidence="5" type="ORF">EV667_2051</name>
</gene>
<dbReference type="AlphaFoldDB" id="A0A4R1I355"/>
<evidence type="ECO:0000313" key="5">
    <source>
        <dbReference type="EMBL" id="TCK28055.1"/>
    </source>
</evidence>
<dbReference type="Gene3D" id="1.20.120.530">
    <property type="entry name" value="GntR ligand-binding domain-like"/>
    <property type="match status" value="1"/>
</dbReference>
<evidence type="ECO:0000256" key="2">
    <source>
        <dbReference type="ARBA" id="ARBA00023125"/>
    </source>
</evidence>
<dbReference type="PROSITE" id="PS50949">
    <property type="entry name" value="HTH_GNTR"/>
    <property type="match status" value="1"/>
</dbReference>